<evidence type="ECO:0000256" key="1">
    <source>
        <dbReference type="ARBA" id="ARBA00004651"/>
    </source>
</evidence>
<dbReference type="EMBL" id="CP035913">
    <property type="protein sequence ID" value="QBE65443.1"/>
    <property type="molecule type" value="Genomic_DNA"/>
</dbReference>
<dbReference type="KEGG" id="plue:EWM63_22655"/>
<accession>A0A4V0Z423</accession>
<comment type="subcellular location">
    <subcellularLocation>
        <location evidence="1">Cell membrane</location>
        <topology evidence="1">Multi-pass membrane protein</topology>
    </subcellularLocation>
</comment>
<dbReference type="GO" id="GO:0005886">
    <property type="term" value="C:plasma membrane"/>
    <property type="evidence" value="ECO:0007669"/>
    <property type="project" value="UniProtKB-SubCell"/>
</dbReference>
<name>A0A4V0Z423_9BURK</name>
<evidence type="ECO:0000313" key="9">
    <source>
        <dbReference type="EMBL" id="QBE65443.1"/>
    </source>
</evidence>
<feature type="transmembrane region" description="Helical" evidence="8">
    <location>
        <begin position="59"/>
        <end position="82"/>
    </location>
</feature>
<proteinExistence type="inferred from homology"/>
<feature type="transmembrane region" description="Helical" evidence="8">
    <location>
        <begin position="157"/>
        <end position="180"/>
    </location>
</feature>
<dbReference type="Proteomes" id="UP000290637">
    <property type="component" value="Chromosome"/>
</dbReference>
<evidence type="ECO:0000256" key="2">
    <source>
        <dbReference type="ARBA" id="ARBA00009773"/>
    </source>
</evidence>
<feature type="transmembrane region" description="Helical" evidence="8">
    <location>
        <begin position="254"/>
        <end position="273"/>
    </location>
</feature>
<evidence type="ECO:0000256" key="7">
    <source>
        <dbReference type="ARBA" id="ARBA00023136"/>
    </source>
</evidence>
<evidence type="ECO:0000256" key="8">
    <source>
        <dbReference type="SAM" id="Phobius"/>
    </source>
</evidence>
<keyword evidence="4" id="KW-1003">Cell membrane</keyword>
<feature type="transmembrane region" description="Helical" evidence="8">
    <location>
        <begin position="220"/>
        <end position="248"/>
    </location>
</feature>
<feature type="transmembrane region" description="Helical" evidence="8">
    <location>
        <begin position="33"/>
        <end position="52"/>
    </location>
</feature>
<dbReference type="PANTHER" id="PTHR21716:SF53">
    <property type="entry name" value="PERMEASE PERM-RELATED"/>
    <property type="match status" value="1"/>
</dbReference>
<evidence type="ECO:0000256" key="3">
    <source>
        <dbReference type="ARBA" id="ARBA00022448"/>
    </source>
</evidence>
<dbReference type="OrthoDB" id="9816139at2"/>
<dbReference type="RefSeq" id="WP_130188553.1">
    <property type="nucleotide sequence ID" value="NZ_CP035913.1"/>
</dbReference>
<keyword evidence="6 8" id="KW-1133">Transmembrane helix</keyword>
<comment type="similarity">
    <text evidence="2">Belongs to the autoinducer-2 exporter (AI-2E) (TC 2.A.86) family.</text>
</comment>
<dbReference type="Pfam" id="PF01594">
    <property type="entry name" value="AI-2E_transport"/>
    <property type="match status" value="1"/>
</dbReference>
<keyword evidence="5 8" id="KW-0812">Transmembrane</keyword>
<keyword evidence="7 8" id="KW-0472">Membrane</keyword>
<protein>
    <submittedName>
        <fullName evidence="9">AI-2E family transporter</fullName>
    </submittedName>
</protein>
<dbReference type="AlphaFoldDB" id="A0A4V0Z423"/>
<dbReference type="InterPro" id="IPR002549">
    <property type="entry name" value="AI-2E-like"/>
</dbReference>
<evidence type="ECO:0000256" key="6">
    <source>
        <dbReference type="ARBA" id="ARBA00022989"/>
    </source>
</evidence>
<organism evidence="9 10">
    <name type="scientific">Pseudoduganella lutea</name>
    <dbReference type="NCBI Taxonomy" id="321985"/>
    <lineage>
        <taxon>Bacteria</taxon>
        <taxon>Pseudomonadati</taxon>
        <taxon>Pseudomonadota</taxon>
        <taxon>Betaproteobacteria</taxon>
        <taxon>Burkholderiales</taxon>
        <taxon>Oxalobacteraceae</taxon>
        <taxon>Telluria group</taxon>
        <taxon>Pseudoduganella</taxon>
    </lineage>
</organism>
<keyword evidence="10" id="KW-1185">Reference proteome</keyword>
<evidence type="ECO:0000256" key="5">
    <source>
        <dbReference type="ARBA" id="ARBA00022692"/>
    </source>
</evidence>
<gene>
    <name evidence="9" type="ORF">EWM63_22655</name>
</gene>
<reference evidence="9 10" key="1">
    <citation type="submission" date="2019-02" db="EMBL/GenBank/DDBJ databases">
        <title>Draft Genome Sequences of Six Type Strains of the Genus Massilia.</title>
        <authorList>
            <person name="Miess H."/>
            <person name="Frediansyhah A."/>
            <person name="Gross H."/>
        </authorList>
    </citation>
    <scope>NUCLEOTIDE SEQUENCE [LARGE SCALE GENOMIC DNA]</scope>
    <source>
        <strain evidence="9 10">DSM 17473</strain>
    </source>
</reference>
<feature type="transmembrane region" description="Helical" evidence="8">
    <location>
        <begin position="319"/>
        <end position="344"/>
    </location>
</feature>
<dbReference type="PANTHER" id="PTHR21716">
    <property type="entry name" value="TRANSMEMBRANE PROTEIN"/>
    <property type="match status" value="1"/>
</dbReference>
<feature type="transmembrane region" description="Helical" evidence="8">
    <location>
        <begin position="280"/>
        <end position="299"/>
    </location>
</feature>
<evidence type="ECO:0000313" key="10">
    <source>
        <dbReference type="Proteomes" id="UP000290637"/>
    </source>
</evidence>
<sequence length="618" mass="66100">MLPKRSSNFLLTILCGIALLHFGREVLQPITLALVLSLALAPLIRAIVALGVPRTTATFVTLGLSISALVGAGVVLVAQLFALTTDLPQYRAEIRAKLKEVQVLTERPLARLPTELLEGVPGTAQSNNSLRARRGTTQPVPVVIREPTSTQDSLTRAIGVVSGPLGAVGLVLVLLVFVLLDQENLRDRLVRLAGNREVSRTLKGLEDAAQGVSSFFFSQFVVNIVFGAVIGAILWLLGIPHAVLWAALCAVLRFVPYIGALIAGGAIALFAAAVDPGWTLALVALGLFVALEVVLAYVIEPRVYGHSSGMSPLAVIVSALFWSAVWGPVGLLLATPLTLCLVVAGRYIKVLEPVTILLAEMPNASAAQRFYLRALSGDAAAIIGDARIFLRKSTLARYCDQVMLPGLAMAIGDLRSGHTDNAQEQRLRATIALVADTLGAGKASGRARRLNVSMLNESVGAHLRHLREERLGRWQGSLDVPARSIVLSVGFSNIREEFRTELLVLALREGGIDARSIMLDDDDDETRPDAEHLVSTVFVVYPVDTPFTEWSEAVAALRENLPDVPLVTIRPREDGVAADATQVAERVDMVLQSFEEALAFVAPVKAPKATKATKADAG</sequence>
<keyword evidence="3" id="KW-0813">Transport</keyword>
<evidence type="ECO:0000256" key="4">
    <source>
        <dbReference type="ARBA" id="ARBA00022475"/>
    </source>
</evidence>